<name>A0ABV7SVG3_9SPHN</name>
<dbReference type="RefSeq" id="WP_261294147.1">
    <property type="nucleotide sequence ID" value="NZ_JANQBK010000005.1"/>
</dbReference>
<feature type="signal peptide" evidence="1">
    <location>
        <begin position="1"/>
        <end position="21"/>
    </location>
</feature>
<keyword evidence="3" id="KW-1185">Reference proteome</keyword>
<organism evidence="2 3">
    <name type="scientific">Sphingomonas hylomeconis</name>
    <dbReference type="NCBI Taxonomy" id="1395958"/>
    <lineage>
        <taxon>Bacteria</taxon>
        <taxon>Pseudomonadati</taxon>
        <taxon>Pseudomonadota</taxon>
        <taxon>Alphaproteobacteria</taxon>
        <taxon>Sphingomonadales</taxon>
        <taxon>Sphingomonadaceae</taxon>
        <taxon>Sphingomonas</taxon>
    </lineage>
</organism>
<dbReference type="EMBL" id="JBHRXP010000007">
    <property type="protein sequence ID" value="MFC3580775.1"/>
    <property type="molecule type" value="Genomic_DNA"/>
</dbReference>
<evidence type="ECO:0000313" key="2">
    <source>
        <dbReference type="EMBL" id="MFC3580775.1"/>
    </source>
</evidence>
<dbReference type="Pfam" id="PF10722">
    <property type="entry name" value="YbjN"/>
    <property type="match status" value="1"/>
</dbReference>
<accession>A0ABV7SVG3</accession>
<sequence>MVLKALTAAAVMMIAPLPAAAQKEATVDIGDIKTVAGLIMQAGYRAEIKQSKSGGSYIASAANGSEFSVNFYGCKADTACESLEFQSWYKKQPYFTPALTNEWNAKKRFLKIAVDGDGDLVYYVYVSAIGHTTYKNFADYLDWFTTMDADLGKFLDEKKAAAGIK</sequence>
<gene>
    <name evidence="2" type="ORF">ACFONA_11420</name>
</gene>
<protein>
    <submittedName>
        <fullName evidence="2">YbjN domain-containing protein</fullName>
    </submittedName>
</protein>
<proteinExistence type="predicted"/>
<comment type="caution">
    <text evidence="2">The sequence shown here is derived from an EMBL/GenBank/DDBJ whole genome shotgun (WGS) entry which is preliminary data.</text>
</comment>
<feature type="chain" id="PRO_5047184872" evidence="1">
    <location>
        <begin position="22"/>
        <end position="165"/>
    </location>
</feature>
<dbReference type="Proteomes" id="UP001595713">
    <property type="component" value="Unassembled WGS sequence"/>
</dbReference>
<evidence type="ECO:0000256" key="1">
    <source>
        <dbReference type="SAM" id="SignalP"/>
    </source>
</evidence>
<dbReference type="CDD" id="cd17511">
    <property type="entry name" value="YbjN_AmyR-like"/>
    <property type="match status" value="1"/>
</dbReference>
<dbReference type="InterPro" id="IPR019660">
    <property type="entry name" value="Put_sensory_transdc_reg_YbjN"/>
</dbReference>
<keyword evidence="1" id="KW-0732">Signal</keyword>
<evidence type="ECO:0000313" key="3">
    <source>
        <dbReference type="Proteomes" id="UP001595713"/>
    </source>
</evidence>
<reference evidence="3" key="1">
    <citation type="journal article" date="2019" name="Int. J. Syst. Evol. Microbiol.">
        <title>The Global Catalogue of Microorganisms (GCM) 10K type strain sequencing project: providing services to taxonomists for standard genome sequencing and annotation.</title>
        <authorList>
            <consortium name="The Broad Institute Genomics Platform"/>
            <consortium name="The Broad Institute Genome Sequencing Center for Infectious Disease"/>
            <person name="Wu L."/>
            <person name="Ma J."/>
        </authorList>
    </citation>
    <scope>NUCLEOTIDE SEQUENCE [LARGE SCALE GENOMIC DNA]</scope>
    <source>
        <strain evidence="3">KCTC 42739</strain>
    </source>
</reference>